<dbReference type="Gene3D" id="3.10.180.10">
    <property type="entry name" value="2,3-Dihydroxybiphenyl 1,2-Dioxygenase, domain 1"/>
    <property type="match status" value="1"/>
</dbReference>
<sequence length="110" mass="12316">MPGQSAHVYLGDELGNDSAQIMFHARGHPPAPPGAPQSDRPYAPSELLIHLLEKGKGKEVVDEWHDKIVKLGVEAKEKPEDKPWNCRQATFNDPDGNDLMFYFWLGPPNK</sequence>
<dbReference type="InterPro" id="IPR029068">
    <property type="entry name" value="Glyas_Bleomycin-R_OHBP_Dase"/>
</dbReference>
<keyword evidence="4" id="KW-1185">Reference proteome</keyword>
<organism evidence="3 4">
    <name type="scientific">Rickenella mellea</name>
    <dbReference type="NCBI Taxonomy" id="50990"/>
    <lineage>
        <taxon>Eukaryota</taxon>
        <taxon>Fungi</taxon>
        <taxon>Dikarya</taxon>
        <taxon>Basidiomycota</taxon>
        <taxon>Agaricomycotina</taxon>
        <taxon>Agaricomycetes</taxon>
        <taxon>Hymenochaetales</taxon>
        <taxon>Rickenellaceae</taxon>
        <taxon>Rickenella</taxon>
    </lineage>
</organism>
<name>A0A4Y7Q5G8_9AGAM</name>
<dbReference type="SUPFAM" id="SSF54593">
    <property type="entry name" value="Glyoxalase/Bleomycin resistance protein/Dihydroxybiphenyl dioxygenase"/>
    <property type="match status" value="1"/>
</dbReference>
<gene>
    <name evidence="3" type="ORF">BD410DRAFT_788366</name>
</gene>
<accession>A0A4Y7Q5G8</accession>
<dbReference type="Pfam" id="PF00903">
    <property type="entry name" value="Glyoxalase"/>
    <property type="match status" value="1"/>
</dbReference>
<protein>
    <recommendedName>
        <fullName evidence="2">Glyoxalase/fosfomycin resistance/dioxygenase domain-containing protein</fullName>
    </recommendedName>
</protein>
<feature type="region of interest" description="Disordered" evidence="1">
    <location>
        <begin position="23"/>
        <end position="42"/>
    </location>
</feature>
<dbReference type="InterPro" id="IPR004360">
    <property type="entry name" value="Glyas_Fos-R_dOase_dom"/>
</dbReference>
<dbReference type="VEuPathDB" id="FungiDB:BD410DRAFT_788366"/>
<evidence type="ECO:0000313" key="4">
    <source>
        <dbReference type="Proteomes" id="UP000294933"/>
    </source>
</evidence>
<evidence type="ECO:0000313" key="3">
    <source>
        <dbReference type="EMBL" id="TDL22546.1"/>
    </source>
</evidence>
<dbReference type="OrthoDB" id="3192611at2759"/>
<dbReference type="Proteomes" id="UP000294933">
    <property type="component" value="Unassembled WGS sequence"/>
</dbReference>
<dbReference type="EMBL" id="ML170174">
    <property type="protein sequence ID" value="TDL22546.1"/>
    <property type="molecule type" value="Genomic_DNA"/>
</dbReference>
<proteinExistence type="predicted"/>
<feature type="domain" description="Glyoxalase/fosfomycin resistance/dioxygenase" evidence="2">
    <location>
        <begin position="50"/>
        <end position="101"/>
    </location>
</feature>
<reference evidence="3 4" key="1">
    <citation type="submission" date="2018-06" db="EMBL/GenBank/DDBJ databases">
        <title>A transcriptomic atlas of mushroom development highlights an independent origin of complex multicellularity.</title>
        <authorList>
            <consortium name="DOE Joint Genome Institute"/>
            <person name="Krizsan K."/>
            <person name="Almasi E."/>
            <person name="Merenyi Z."/>
            <person name="Sahu N."/>
            <person name="Viragh M."/>
            <person name="Koszo T."/>
            <person name="Mondo S."/>
            <person name="Kiss B."/>
            <person name="Balint B."/>
            <person name="Kues U."/>
            <person name="Barry K."/>
            <person name="Hegedus J.C."/>
            <person name="Henrissat B."/>
            <person name="Johnson J."/>
            <person name="Lipzen A."/>
            <person name="Ohm R."/>
            <person name="Nagy I."/>
            <person name="Pangilinan J."/>
            <person name="Yan J."/>
            <person name="Xiong Y."/>
            <person name="Grigoriev I.V."/>
            <person name="Hibbett D.S."/>
            <person name="Nagy L.G."/>
        </authorList>
    </citation>
    <scope>NUCLEOTIDE SEQUENCE [LARGE SCALE GENOMIC DNA]</scope>
    <source>
        <strain evidence="3 4">SZMC22713</strain>
    </source>
</reference>
<evidence type="ECO:0000259" key="2">
    <source>
        <dbReference type="Pfam" id="PF00903"/>
    </source>
</evidence>
<dbReference type="AlphaFoldDB" id="A0A4Y7Q5G8"/>
<dbReference type="STRING" id="50990.A0A4Y7Q5G8"/>
<evidence type="ECO:0000256" key="1">
    <source>
        <dbReference type="SAM" id="MobiDB-lite"/>
    </source>
</evidence>